<evidence type="ECO:0000313" key="2">
    <source>
        <dbReference type="Proteomes" id="UP000015453"/>
    </source>
</evidence>
<accession>S8D5H3</accession>
<proteinExistence type="predicted"/>
<dbReference type="PANTHER" id="PTHR46554">
    <property type="entry name" value="MEDIATOR OF RNA POLYMERASE II TRANSCRIPTION SUBUNIT 26A-RELATED"/>
    <property type="match status" value="1"/>
</dbReference>
<reference evidence="1 2" key="1">
    <citation type="journal article" date="2013" name="BMC Genomics">
        <title>The miniature genome of a carnivorous plant Genlisea aurea contains a low number of genes and short non-coding sequences.</title>
        <authorList>
            <person name="Leushkin E.V."/>
            <person name="Sutormin R.A."/>
            <person name="Nabieva E.R."/>
            <person name="Penin A.A."/>
            <person name="Kondrashov A.S."/>
            <person name="Logacheva M.D."/>
        </authorList>
    </citation>
    <scope>NUCLEOTIDE SEQUENCE [LARGE SCALE GENOMIC DNA]</scope>
</reference>
<dbReference type="PANTHER" id="PTHR46554:SF2">
    <property type="entry name" value="TFIIS N-TERMINAL DOMAIN-CONTAINING PROTEIN"/>
    <property type="match status" value="1"/>
</dbReference>
<feature type="non-terminal residue" evidence="1">
    <location>
        <position position="1"/>
    </location>
</feature>
<gene>
    <name evidence="1" type="ORF">M569_16954</name>
</gene>
<protein>
    <submittedName>
        <fullName evidence="1">Uncharacterized protein</fullName>
    </submittedName>
</protein>
<dbReference type="OrthoDB" id="1745631at2759"/>
<comment type="caution">
    <text evidence="1">The sequence shown here is derived from an EMBL/GenBank/DDBJ whole genome shotgun (WGS) entry which is preliminary data.</text>
</comment>
<dbReference type="EMBL" id="AUSU01009762">
    <property type="protein sequence ID" value="EPS57863.1"/>
    <property type="molecule type" value="Genomic_DNA"/>
</dbReference>
<evidence type="ECO:0000313" key="1">
    <source>
        <dbReference type="EMBL" id="EPS57863.1"/>
    </source>
</evidence>
<dbReference type="Proteomes" id="UP000015453">
    <property type="component" value="Unassembled WGS sequence"/>
</dbReference>
<sequence length="60" mass="6793">LDQWRAYFETSGSDIFTIIEQAIAVASRDDPRGLASRRDRIVGLMFDPKNVDGRHDLSGR</sequence>
<name>S8D5H3_9LAMI</name>
<organism evidence="1 2">
    <name type="scientific">Genlisea aurea</name>
    <dbReference type="NCBI Taxonomy" id="192259"/>
    <lineage>
        <taxon>Eukaryota</taxon>
        <taxon>Viridiplantae</taxon>
        <taxon>Streptophyta</taxon>
        <taxon>Embryophyta</taxon>
        <taxon>Tracheophyta</taxon>
        <taxon>Spermatophyta</taxon>
        <taxon>Magnoliopsida</taxon>
        <taxon>eudicotyledons</taxon>
        <taxon>Gunneridae</taxon>
        <taxon>Pentapetalae</taxon>
        <taxon>asterids</taxon>
        <taxon>lamiids</taxon>
        <taxon>Lamiales</taxon>
        <taxon>Lentibulariaceae</taxon>
        <taxon>Genlisea</taxon>
    </lineage>
</organism>
<feature type="non-terminal residue" evidence="1">
    <location>
        <position position="60"/>
    </location>
</feature>
<keyword evidence="2" id="KW-1185">Reference proteome</keyword>
<dbReference type="AlphaFoldDB" id="S8D5H3"/>